<evidence type="ECO:0000313" key="2">
    <source>
        <dbReference type="EMBL" id="AEM41884.1"/>
    </source>
</evidence>
<dbReference type="AlphaFoldDB" id="F9Y579"/>
<dbReference type="EMBL" id="CP002018">
    <property type="protein sequence ID" value="AEM41884.1"/>
    <property type="molecule type" value="Genomic_DNA"/>
</dbReference>
<feature type="chain" id="PRO_5003395827" evidence="1">
    <location>
        <begin position="24"/>
        <end position="62"/>
    </location>
</feature>
<dbReference type="HOGENOM" id="CLU_2898205_0_0_5"/>
<proteinExistence type="predicted"/>
<keyword evidence="3" id="KW-1185">Reference proteome</keyword>
<dbReference type="Proteomes" id="UP000000692">
    <property type="component" value="Chromosome"/>
</dbReference>
<accession>F9Y579</accession>
<name>F9Y579_KETVW</name>
<gene>
    <name evidence="2" type="ordered locus">KVU_2046</name>
</gene>
<keyword evidence="1" id="KW-0732">Signal</keyword>
<protein>
    <submittedName>
        <fullName evidence="2">Uncharacterized protein</fullName>
    </submittedName>
</protein>
<feature type="signal peptide" evidence="1">
    <location>
        <begin position="1"/>
        <end position="23"/>
    </location>
</feature>
<dbReference type="RefSeq" id="WP_013385264.1">
    <property type="nucleotide sequence ID" value="NC_017384.1"/>
</dbReference>
<organism evidence="2 3">
    <name type="scientific">Ketogulonicigenium vulgare (strain WSH-001)</name>
    <dbReference type="NCBI Taxonomy" id="759362"/>
    <lineage>
        <taxon>Bacteria</taxon>
        <taxon>Pseudomonadati</taxon>
        <taxon>Pseudomonadota</taxon>
        <taxon>Alphaproteobacteria</taxon>
        <taxon>Rhodobacterales</taxon>
        <taxon>Roseobacteraceae</taxon>
        <taxon>Ketogulonicigenium</taxon>
    </lineage>
</organism>
<evidence type="ECO:0000256" key="1">
    <source>
        <dbReference type="SAM" id="SignalP"/>
    </source>
</evidence>
<sequence>MRRISPPILMTLLLLGAALPASASMGRLDPRPAPAAAPPSLCIFTPGNAPLPCIAQPQQGAR</sequence>
<evidence type="ECO:0000313" key="3">
    <source>
        <dbReference type="Proteomes" id="UP000000692"/>
    </source>
</evidence>
<dbReference type="KEGG" id="kvl:KVU_2046"/>
<reference evidence="2 3" key="1">
    <citation type="journal article" date="2011" name="J. Bacteriol.">
        <title>Complete genome sequence of the industrial strain Ketogulonicigenium vulgare WSH-001.</title>
        <authorList>
            <person name="Liu L."/>
            <person name="Li Y."/>
            <person name="Zhang J."/>
            <person name="Zhou Z."/>
            <person name="Liu J."/>
            <person name="Li X."/>
            <person name="Zhou J."/>
            <person name="Du G."/>
            <person name="Wang L."/>
            <person name="Chen J."/>
        </authorList>
    </citation>
    <scope>NUCLEOTIDE SEQUENCE [LARGE SCALE GENOMIC DNA]</scope>
    <source>
        <strain evidence="2 3">WSH-001</strain>
    </source>
</reference>